<sequence length="142" mass="15604">MELAKTQLSVSLPKRAKFRFWTKGLRGITRMSSGVNAFLFGLCVIAKQRIFRDKNLRLCLCGVRASLMKDPHWGLSDTSSYGHHSIAAAPCLLSTRQRYRRCVLSSSFSLVVPSSLRRTISLASSIVFSVGHAVSTGVLDSA</sequence>
<proteinExistence type="predicted"/>
<reference evidence="1 2" key="1">
    <citation type="journal article" date="2023" name="Plants (Basel)">
        <title>Bridging the Gap: Combining Genomics and Transcriptomics Approaches to Understand Stylosanthes scabra, an Orphan Legume from the Brazilian Caatinga.</title>
        <authorList>
            <person name="Ferreira-Neto J.R.C."/>
            <person name="da Silva M.D."/>
            <person name="Binneck E."/>
            <person name="de Melo N.F."/>
            <person name="da Silva R.H."/>
            <person name="de Melo A.L.T.M."/>
            <person name="Pandolfi V."/>
            <person name="Bustamante F.O."/>
            <person name="Brasileiro-Vidal A.C."/>
            <person name="Benko-Iseppon A.M."/>
        </authorList>
    </citation>
    <scope>NUCLEOTIDE SEQUENCE [LARGE SCALE GENOMIC DNA]</scope>
    <source>
        <tissue evidence="1">Leaves</tissue>
    </source>
</reference>
<protein>
    <submittedName>
        <fullName evidence="1">Uncharacterized protein</fullName>
    </submittedName>
</protein>
<keyword evidence="2" id="KW-1185">Reference proteome</keyword>
<accession>A0ABU6S3K0</accession>
<dbReference type="Proteomes" id="UP001341840">
    <property type="component" value="Unassembled WGS sequence"/>
</dbReference>
<gene>
    <name evidence="1" type="ORF">PIB30_002792</name>
</gene>
<comment type="caution">
    <text evidence="1">The sequence shown here is derived from an EMBL/GenBank/DDBJ whole genome shotgun (WGS) entry which is preliminary data.</text>
</comment>
<name>A0ABU6S3K0_9FABA</name>
<evidence type="ECO:0000313" key="2">
    <source>
        <dbReference type="Proteomes" id="UP001341840"/>
    </source>
</evidence>
<dbReference type="EMBL" id="JASCZI010060420">
    <property type="protein sequence ID" value="MED6130681.1"/>
    <property type="molecule type" value="Genomic_DNA"/>
</dbReference>
<organism evidence="1 2">
    <name type="scientific">Stylosanthes scabra</name>
    <dbReference type="NCBI Taxonomy" id="79078"/>
    <lineage>
        <taxon>Eukaryota</taxon>
        <taxon>Viridiplantae</taxon>
        <taxon>Streptophyta</taxon>
        <taxon>Embryophyta</taxon>
        <taxon>Tracheophyta</taxon>
        <taxon>Spermatophyta</taxon>
        <taxon>Magnoliopsida</taxon>
        <taxon>eudicotyledons</taxon>
        <taxon>Gunneridae</taxon>
        <taxon>Pentapetalae</taxon>
        <taxon>rosids</taxon>
        <taxon>fabids</taxon>
        <taxon>Fabales</taxon>
        <taxon>Fabaceae</taxon>
        <taxon>Papilionoideae</taxon>
        <taxon>50 kb inversion clade</taxon>
        <taxon>dalbergioids sensu lato</taxon>
        <taxon>Dalbergieae</taxon>
        <taxon>Pterocarpus clade</taxon>
        <taxon>Stylosanthes</taxon>
    </lineage>
</organism>
<evidence type="ECO:0000313" key="1">
    <source>
        <dbReference type="EMBL" id="MED6130681.1"/>
    </source>
</evidence>